<organism evidence="1 2">
    <name type="scientific">Candidatus Nitrosotalea okcheonensis</name>
    <dbReference type="NCBI Taxonomy" id="1903276"/>
    <lineage>
        <taxon>Archaea</taxon>
        <taxon>Nitrososphaerota</taxon>
        <taxon>Nitrososphaeria</taxon>
        <taxon>Nitrosotaleales</taxon>
        <taxon>Nitrosotaleaceae</taxon>
        <taxon>Nitrosotalea</taxon>
    </lineage>
</organism>
<gene>
    <name evidence="1" type="ORF">NCS_11328</name>
</gene>
<name>A0A2H1FFI1_9ARCH</name>
<sequence length="32" mass="3652">MKIPRVEKIVIMTVIAVHADISSYDLGMIYMI</sequence>
<proteinExistence type="predicted"/>
<reference evidence="2" key="1">
    <citation type="submission" date="2017-03" db="EMBL/GenBank/DDBJ databases">
        <authorList>
            <person name="Herbold C."/>
        </authorList>
    </citation>
    <scope>NUCLEOTIDE SEQUENCE [LARGE SCALE GENOMIC DNA]</scope>
</reference>
<dbReference type="Proteomes" id="UP000230607">
    <property type="component" value="Chromosome 1"/>
</dbReference>
<keyword evidence="2" id="KW-1185">Reference proteome</keyword>
<dbReference type="EMBL" id="LT841358">
    <property type="protein sequence ID" value="SMH71516.1"/>
    <property type="molecule type" value="Genomic_DNA"/>
</dbReference>
<evidence type="ECO:0000313" key="1">
    <source>
        <dbReference type="EMBL" id="SMH71516.1"/>
    </source>
</evidence>
<dbReference type="AlphaFoldDB" id="A0A2H1FFI1"/>
<accession>A0A2H1FFI1</accession>
<evidence type="ECO:0000313" key="2">
    <source>
        <dbReference type="Proteomes" id="UP000230607"/>
    </source>
</evidence>
<protein>
    <submittedName>
        <fullName evidence="1">Uncharacterized protein</fullName>
    </submittedName>
</protein>